<dbReference type="Pfam" id="PF10646">
    <property type="entry name" value="Germane"/>
    <property type="match status" value="1"/>
</dbReference>
<feature type="domain" description="GerMN" evidence="1">
    <location>
        <begin position="202"/>
        <end position="292"/>
    </location>
</feature>
<accession>A0A939RYZ0</accession>
<reference evidence="2" key="1">
    <citation type="submission" date="2021-03" db="EMBL/GenBank/DDBJ databases">
        <title>Leucobacter chromiisoli sp. nov., isolated from chromium-containing soil of chemical plant.</title>
        <authorList>
            <person name="Xu Z."/>
        </authorList>
    </citation>
    <scope>NUCLEOTIDE SEQUENCE</scope>
    <source>
        <strain evidence="2">A2</strain>
    </source>
</reference>
<dbReference type="EMBL" id="JAGDYL010000012">
    <property type="protein sequence ID" value="MBO1805341.1"/>
    <property type="molecule type" value="Genomic_DNA"/>
</dbReference>
<organism evidence="2 3">
    <name type="scientific">Leucobacter ruminantium</name>
    <dbReference type="NCBI Taxonomy" id="1289170"/>
    <lineage>
        <taxon>Bacteria</taxon>
        <taxon>Bacillati</taxon>
        <taxon>Actinomycetota</taxon>
        <taxon>Actinomycetes</taxon>
        <taxon>Micrococcales</taxon>
        <taxon>Microbacteriaceae</taxon>
        <taxon>Leucobacter</taxon>
    </lineage>
</organism>
<evidence type="ECO:0000259" key="1">
    <source>
        <dbReference type="SMART" id="SM00909"/>
    </source>
</evidence>
<protein>
    <submittedName>
        <fullName evidence="2">GerMN domain-containing protein</fullName>
    </submittedName>
</protein>
<dbReference type="Proteomes" id="UP000664398">
    <property type="component" value="Unassembled WGS sequence"/>
</dbReference>
<comment type="caution">
    <text evidence="2">The sequence shown here is derived from an EMBL/GenBank/DDBJ whole genome shotgun (WGS) entry which is preliminary data.</text>
</comment>
<dbReference type="Pfam" id="PF25976">
    <property type="entry name" value="LpqB_N"/>
    <property type="match status" value="1"/>
</dbReference>
<evidence type="ECO:0000313" key="3">
    <source>
        <dbReference type="Proteomes" id="UP000664398"/>
    </source>
</evidence>
<dbReference type="InterPro" id="IPR059026">
    <property type="entry name" value="LpqB_N"/>
</dbReference>
<keyword evidence="3" id="KW-1185">Reference proteome</keyword>
<dbReference type="SMART" id="SM00909">
    <property type="entry name" value="Germane"/>
    <property type="match status" value="1"/>
</dbReference>
<sequence>MSARPRGIAVAALAAVVAIGLVGCEAVPGSGPVEPGLSDLRQAEQYVQFNPLGPVAGSSQEDIVRGFVQAAASSDEDYAVAREFLVPGYADQWDPSYGVLIDDGSRPYTAEGETAGALELDAIAKVDAEGVLLPVAPGPSTDMRFEFEQVAGEWRIASAPAGIILDRATFTAVWSSHQLYFVGADGRLVPESRWFLSRAAIATEIVNGLLAGPGERMAKVVHSGFPPGTALASGAVTVVDGRARIDLTSEVLDAGPEVTEEMYRQLRESLRTVSGVSGVDLLADGTEVRLPADVREEQTPVAESSNPSVLRDGAFGTVASGEFIDLGGIGRAIAVAAPNAITLAPDGGSAAVRSADGVSRVEEESRTPVDSRAGLLAPSYDSLGYIWTVDAAGELLATGTSGQNLRVAAPWLAGSRAVAVRVSPDGSRIAALVPADEGSGTVLVAGVIRDAQGVPTATTEAADAQMWVTGDPLDLDWIDPLRFAALSGAGAAAKITVGGPGLFANEQGSVPEGVQISSGGSRAQLRVLSEDGELYMSQGNGWQKSLGGVDVLAKRG</sequence>
<proteinExistence type="predicted"/>
<gene>
    <name evidence="2" type="ORF">J4H91_08425</name>
</gene>
<dbReference type="PROSITE" id="PS51257">
    <property type="entry name" value="PROKAR_LIPOPROTEIN"/>
    <property type="match status" value="1"/>
</dbReference>
<name>A0A939RYZ0_9MICO</name>
<dbReference type="RefSeq" id="WP_208045819.1">
    <property type="nucleotide sequence ID" value="NZ_JAGDYL010000012.1"/>
</dbReference>
<dbReference type="AlphaFoldDB" id="A0A939RYZ0"/>
<dbReference type="InterPro" id="IPR019606">
    <property type="entry name" value="GerMN"/>
</dbReference>
<evidence type="ECO:0000313" key="2">
    <source>
        <dbReference type="EMBL" id="MBO1805341.1"/>
    </source>
</evidence>